<gene>
    <name evidence="1" type="ORF">rCG_63152</name>
</gene>
<evidence type="ECO:0000313" key="1">
    <source>
        <dbReference type="EMBL" id="EDL88018.1"/>
    </source>
</evidence>
<dbReference type="AlphaFoldDB" id="A6KNX4"/>
<dbReference type="Proteomes" id="UP000234681">
    <property type="component" value="Chromosome X"/>
</dbReference>
<proteinExistence type="predicted"/>
<organism evidence="1 2">
    <name type="scientific">Rattus norvegicus</name>
    <name type="common">Rat</name>
    <dbReference type="NCBI Taxonomy" id="10116"/>
    <lineage>
        <taxon>Eukaryota</taxon>
        <taxon>Metazoa</taxon>
        <taxon>Chordata</taxon>
        <taxon>Craniata</taxon>
        <taxon>Vertebrata</taxon>
        <taxon>Euteleostomi</taxon>
        <taxon>Mammalia</taxon>
        <taxon>Eutheria</taxon>
        <taxon>Euarchontoglires</taxon>
        <taxon>Glires</taxon>
        <taxon>Rodentia</taxon>
        <taxon>Myomorpha</taxon>
        <taxon>Muroidea</taxon>
        <taxon>Muridae</taxon>
        <taxon>Murinae</taxon>
        <taxon>Rattus</taxon>
    </lineage>
</organism>
<protein>
    <submittedName>
        <fullName evidence="1">RCG63152</fullName>
    </submittedName>
</protein>
<reference evidence="2" key="1">
    <citation type="submission" date="2005-09" db="EMBL/GenBank/DDBJ databases">
        <authorList>
            <person name="Mural R.J."/>
            <person name="Li P.W."/>
            <person name="Adams M.D."/>
            <person name="Amanatides P.G."/>
            <person name="Baden-Tillson H."/>
            <person name="Barnstead M."/>
            <person name="Chin S.H."/>
            <person name="Dew I."/>
            <person name="Evans C.A."/>
            <person name="Ferriera S."/>
            <person name="Flanigan M."/>
            <person name="Fosler C."/>
            <person name="Glodek A."/>
            <person name="Gu Z."/>
            <person name="Holt R.A."/>
            <person name="Jennings D."/>
            <person name="Kraft C.L."/>
            <person name="Lu F."/>
            <person name="Nguyen T."/>
            <person name="Nusskern D.R."/>
            <person name="Pfannkoch C.M."/>
            <person name="Sitter C."/>
            <person name="Sutton G.G."/>
            <person name="Venter J.C."/>
            <person name="Wang Z."/>
            <person name="Woodage T."/>
            <person name="Zheng X.H."/>
            <person name="Zhong F."/>
        </authorList>
    </citation>
    <scope>NUCLEOTIDE SEQUENCE [LARGE SCALE GENOMIC DNA]</scope>
    <source>
        <strain>BN</strain>
        <strain evidence="2">Sprague-Dawley</strain>
    </source>
</reference>
<name>A6KNX4_RAT</name>
<feature type="non-terminal residue" evidence="1">
    <location>
        <position position="53"/>
    </location>
</feature>
<sequence>MHGLCYCAELANPSQQKGSAFGNTQKEKQWSLTYSPCTGYKETILLGLLKKTL</sequence>
<accession>A6KNX4</accession>
<dbReference type="EMBL" id="CH474076">
    <property type="protein sequence ID" value="EDL88018.1"/>
    <property type="molecule type" value="Genomic_DNA"/>
</dbReference>
<evidence type="ECO:0000313" key="2">
    <source>
        <dbReference type="Proteomes" id="UP000234681"/>
    </source>
</evidence>